<dbReference type="AlphaFoldDB" id="A0A9Q5Z409"/>
<feature type="region of interest" description="Disordered" evidence="1">
    <location>
        <begin position="1"/>
        <end position="61"/>
    </location>
</feature>
<dbReference type="EMBL" id="LAHD01000273">
    <property type="protein sequence ID" value="PHJ88990.1"/>
    <property type="molecule type" value="Genomic_DNA"/>
</dbReference>
<evidence type="ECO:0000313" key="3">
    <source>
        <dbReference type="Proteomes" id="UP000222310"/>
    </source>
</evidence>
<name>A0A9Q5Z409_NOSLI</name>
<organism evidence="2 3">
    <name type="scientific">Nostoc linckia z8</name>
    <dbReference type="NCBI Taxonomy" id="1628746"/>
    <lineage>
        <taxon>Bacteria</taxon>
        <taxon>Bacillati</taxon>
        <taxon>Cyanobacteriota</taxon>
        <taxon>Cyanophyceae</taxon>
        <taxon>Nostocales</taxon>
        <taxon>Nostocaceae</taxon>
        <taxon>Nostoc</taxon>
    </lineage>
</organism>
<dbReference type="Proteomes" id="UP000222310">
    <property type="component" value="Unassembled WGS sequence"/>
</dbReference>
<evidence type="ECO:0000256" key="1">
    <source>
        <dbReference type="SAM" id="MobiDB-lite"/>
    </source>
</evidence>
<sequence length="61" mass="6747">LDPVLQCRRRGHVQDLRPPRQGTGAAARPDREVRGAEGEIRLIAARGQKDEGRGHGRALLR</sequence>
<comment type="caution">
    <text evidence="2">The sequence shown here is derived from an EMBL/GenBank/DDBJ whole genome shotgun (WGS) entry which is preliminary data.</text>
</comment>
<gene>
    <name evidence="2" type="ORF">VF08_37875</name>
</gene>
<evidence type="ECO:0000313" key="2">
    <source>
        <dbReference type="EMBL" id="PHJ88990.1"/>
    </source>
</evidence>
<protein>
    <submittedName>
        <fullName evidence="2">Uncharacterized protein</fullName>
    </submittedName>
</protein>
<accession>A0A9Q5Z409</accession>
<reference evidence="2 3" key="1">
    <citation type="submission" date="2015-02" db="EMBL/GenBank/DDBJ databases">
        <title>Nostoc linckia genome annotation.</title>
        <authorList>
            <person name="Zhou Z."/>
        </authorList>
    </citation>
    <scope>NUCLEOTIDE SEQUENCE [LARGE SCALE GENOMIC DNA]</scope>
    <source>
        <strain evidence="3">z8</strain>
    </source>
</reference>
<feature type="non-terminal residue" evidence="2">
    <location>
        <position position="1"/>
    </location>
</feature>
<proteinExistence type="predicted"/>
<feature type="compositionally biased region" description="Basic and acidic residues" evidence="1">
    <location>
        <begin position="28"/>
        <end position="40"/>
    </location>
</feature>